<dbReference type="RefSeq" id="WP_141361072.1">
    <property type="nucleotide sequence ID" value="NZ_BAAAJL010000007.1"/>
</dbReference>
<dbReference type="InterPro" id="IPR050270">
    <property type="entry name" value="DegV_domain_contain"/>
</dbReference>
<keyword evidence="1" id="KW-0446">Lipid-binding</keyword>
<dbReference type="InterPro" id="IPR043168">
    <property type="entry name" value="DegV_C"/>
</dbReference>
<dbReference type="AlphaFoldDB" id="A0A4Y4DHJ2"/>
<dbReference type="Gene3D" id="3.40.50.10170">
    <property type="match status" value="1"/>
</dbReference>
<dbReference type="PROSITE" id="PS51482">
    <property type="entry name" value="DEGV"/>
    <property type="match status" value="1"/>
</dbReference>
<accession>A0A4Y4DHJ2</accession>
<dbReference type="InterPro" id="IPR003797">
    <property type="entry name" value="DegV"/>
</dbReference>
<dbReference type="GO" id="GO:0008289">
    <property type="term" value="F:lipid binding"/>
    <property type="evidence" value="ECO:0007669"/>
    <property type="project" value="UniProtKB-KW"/>
</dbReference>
<gene>
    <name evidence="2" type="ORF">AUR04nite_02210</name>
</gene>
<protein>
    <submittedName>
        <fullName evidence="2">DegV domain-containing protein</fullName>
    </submittedName>
</protein>
<dbReference type="SUPFAM" id="SSF82549">
    <property type="entry name" value="DAK1/DegV-like"/>
    <property type="match status" value="1"/>
</dbReference>
<sequence>MSERAKSPRGGWLPKWLAPRGLSRARIGIVSDSASCLPESLRGSEDFIQLGIPIIVDNDVQGEDVTALMMGLAMGKSVKTSRPAPGEFARAYAQLAAAGCDSIISIHLSAGLSGTADAARLAAADAPVPVAVVDSKTVAMPQGYAIADMLQARAAGAPREMLEQIAAAAAANTVYFAVPSLETLRRGGRISAVSSVFGNLLNVKPILSIVNGAISPIEKPRSFARAQARLVALARRDAEAVQGPARIGVMHFGAAELAAEIATELGPYAHGPVLIESLPAVLAAHTGIGVLGVCVAPLYPQSGPETPPASKS</sequence>
<comment type="caution">
    <text evidence="2">The sequence shown here is derived from an EMBL/GenBank/DDBJ whole genome shotgun (WGS) entry which is preliminary data.</text>
</comment>
<organism evidence="2 3">
    <name type="scientific">Glutamicibacter uratoxydans</name>
    <name type="common">Arthrobacter uratoxydans</name>
    <dbReference type="NCBI Taxonomy" id="43667"/>
    <lineage>
        <taxon>Bacteria</taxon>
        <taxon>Bacillati</taxon>
        <taxon>Actinomycetota</taxon>
        <taxon>Actinomycetes</taxon>
        <taxon>Micrococcales</taxon>
        <taxon>Micrococcaceae</taxon>
        <taxon>Glutamicibacter</taxon>
    </lineage>
</organism>
<dbReference type="PANTHER" id="PTHR33434:SF2">
    <property type="entry name" value="FATTY ACID-BINDING PROTEIN TM_1468"/>
    <property type="match status" value="1"/>
</dbReference>
<proteinExistence type="predicted"/>
<dbReference type="NCBIfam" id="TIGR00762">
    <property type="entry name" value="DegV"/>
    <property type="match status" value="1"/>
</dbReference>
<dbReference type="PANTHER" id="PTHR33434">
    <property type="entry name" value="DEGV DOMAIN-CONTAINING PROTEIN DR_1986-RELATED"/>
    <property type="match status" value="1"/>
</dbReference>
<dbReference type="Pfam" id="PF02645">
    <property type="entry name" value="DegV"/>
    <property type="match status" value="1"/>
</dbReference>
<dbReference type="Gene3D" id="3.30.1180.10">
    <property type="match status" value="1"/>
</dbReference>
<name>A0A4Y4DHJ2_GLUUR</name>
<dbReference type="EMBL" id="BJNY01000001">
    <property type="protein sequence ID" value="GED04689.1"/>
    <property type="molecule type" value="Genomic_DNA"/>
</dbReference>
<evidence type="ECO:0000313" key="2">
    <source>
        <dbReference type="EMBL" id="GED04689.1"/>
    </source>
</evidence>
<dbReference type="Proteomes" id="UP000316612">
    <property type="component" value="Unassembled WGS sequence"/>
</dbReference>
<evidence type="ECO:0000256" key="1">
    <source>
        <dbReference type="ARBA" id="ARBA00023121"/>
    </source>
</evidence>
<keyword evidence="3" id="KW-1185">Reference proteome</keyword>
<dbReference type="OrthoDB" id="9760324at2"/>
<reference evidence="2 3" key="1">
    <citation type="submission" date="2019-06" db="EMBL/GenBank/DDBJ databases">
        <title>Whole genome shotgun sequence of Glutamicibacter uratoxydans NBRC 15515.</title>
        <authorList>
            <person name="Hosoyama A."/>
            <person name="Uohara A."/>
            <person name="Ohji S."/>
            <person name="Ichikawa N."/>
        </authorList>
    </citation>
    <scope>NUCLEOTIDE SEQUENCE [LARGE SCALE GENOMIC DNA]</scope>
    <source>
        <strain evidence="2 3">NBRC 15515</strain>
    </source>
</reference>
<evidence type="ECO:0000313" key="3">
    <source>
        <dbReference type="Proteomes" id="UP000316612"/>
    </source>
</evidence>